<evidence type="ECO:0000313" key="1">
    <source>
        <dbReference type="EMBL" id="MBD7968592.1"/>
    </source>
</evidence>
<reference evidence="1 2" key="1">
    <citation type="submission" date="2020-08" db="EMBL/GenBank/DDBJ databases">
        <title>A Genomic Blueprint of the Chicken Gut Microbiome.</title>
        <authorList>
            <person name="Gilroy R."/>
            <person name="Ravi A."/>
            <person name="Getino M."/>
            <person name="Pursley I."/>
            <person name="Horton D.L."/>
            <person name="Alikhan N.-F."/>
            <person name="Baker D."/>
            <person name="Gharbi K."/>
            <person name="Hall N."/>
            <person name="Watson M."/>
            <person name="Adriaenssens E.M."/>
            <person name="Foster-Nyarko E."/>
            <person name="Jarju S."/>
            <person name="Secka A."/>
            <person name="Antonio M."/>
            <person name="Oren A."/>
            <person name="Chaudhuri R."/>
            <person name="La Ragione R.M."/>
            <person name="Hildebrand F."/>
            <person name="Pallen M.J."/>
        </authorList>
    </citation>
    <scope>NUCLEOTIDE SEQUENCE [LARGE SCALE GENOMIC DNA]</scope>
    <source>
        <strain evidence="1 2">Sa2BVA9</strain>
    </source>
</reference>
<evidence type="ECO:0000313" key="2">
    <source>
        <dbReference type="Proteomes" id="UP000608071"/>
    </source>
</evidence>
<protein>
    <submittedName>
        <fullName evidence="1">RNA polymerase subunit sigma</fullName>
    </submittedName>
</protein>
<proteinExistence type="predicted"/>
<organism evidence="1 2">
    <name type="scientific">Paenibacillus gallinarum</name>
    <dbReference type="NCBI Taxonomy" id="2762232"/>
    <lineage>
        <taxon>Bacteria</taxon>
        <taxon>Bacillati</taxon>
        <taxon>Bacillota</taxon>
        <taxon>Bacilli</taxon>
        <taxon>Bacillales</taxon>
        <taxon>Paenibacillaceae</taxon>
        <taxon>Paenibacillus</taxon>
    </lineage>
</organism>
<dbReference type="Proteomes" id="UP000608071">
    <property type="component" value="Unassembled WGS sequence"/>
</dbReference>
<accession>A0ABR8SYU1</accession>
<comment type="caution">
    <text evidence="1">The sequence shown here is derived from an EMBL/GenBank/DDBJ whole genome shotgun (WGS) entry which is preliminary data.</text>
</comment>
<gene>
    <name evidence="1" type="ORF">H9647_10985</name>
</gene>
<keyword evidence="2" id="KW-1185">Reference proteome</keyword>
<sequence length="128" mass="15300">MDKDLEILFMNEKVLEGSFLFYFHEKSSFQEGAFWDYYNSVISITSNKIKDELEDDNATTKAIVYTHNEILKKFIHHLSPNDMYEIKNFPIDNLHLYNERLSYMLEGYFKGFVINEDLYDEDLKNPMS</sequence>
<name>A0ABR8SYU1_9BACL</name>
<dbReference type="RefSeq" id="WP_191799814.1">
    <property type="nucleotide sequence ID" value="NZ_JACSQL010000003.1"/>
</dbReference>
<dbReference type="EMBL" id="JACSQL010000003">
    <property type="protein sequence ID" value="MBD7968592.1"/>
    <property type="molecule type" value="Genomic_DNA"/>
</dbReference>